<keyword evidence="6" id="KW-0539">Nucleus</keyword>
<dbReference type="InterPro" id="IPR036322">
    <property type="entry name" value="WD40_repeat_dom_sf"/>
</dbReference>
<dbReference type="InterPro" id="IPR055410">
    <property type="entry name" value="Beta-prop_CAF1B_HIR1"/>
</dbReference>
<feature type="repeat" description="WD" evidence="7">
    <location>
        <begin position="162"/>
        <end position="203"/>
    </location>
</feature>
<keyword evidence="4" id="KW-0677">Repeat</keyword>
<dbReference type="EMBL" id="AF083031">
    <property type="protein sequence ID" value="AAK39679.1"/>
    <property type="molecule type" value="Genomic_DNA"/>
</dbReference>
<feature type="repeat" description="WD" evidence="7">
    <location>
        <begin position="14"/>
        <end position="55"/>
    </location>
</feature>
<evidence type="ECO:0000256" key="3">
    <source>
        <dbReference type="ARBA" id="ARBA00022574"/>
    </source>
</evidence>
<proteinExistence type="inferred from homology"/>
<dbReference type="PANTHER" id="PTHR13831">
    <property type="entry name" value="MEMBER OF THE HIR1 FAMILY OF WD-REPEAT PROTEINS"/>
    <property type="match status" value="1"/>
</dbReference>
<organism evidence="10 11">
    <name type="scientific">Guillardia theta</name>
    <name type="common">Cryptophyte</name>
    <name type="synonym">Cryptomonas phi</name>
    <dbReference type="NCBI Taxonomy" id="55529"/>
    <lineage>
        <taxon>Eukaryota</taxon>
        <taxon>Cryptophyceae</taxon>
        <taxon>Pyrenomonadales</taxon>
        <taxon>Geminigeraceae</taxon>
        <taxon>Guillardia</taxon>
    </lineage>
</organism>
<keyword evidence="5" id="KW-0156">Chromatin regulator</keyword>
<dbReference type="SUPFAM" id="SSF50978">
    <property type="entry name" value="WD40 repeat-like"/>
    <property type="match status" value="1"/>
</dbReference>
<evidence type="ECO:0000256" key="2">
    <source>
        <dbReference type="ARBA" id="ARBA00007306"/>
    </source>
</evidence>
<evidence type="ECO:0000256" key="8">
    <source>
        <dbReference type="SAM" id="Phobius"/>
    </source>
</evidence>
<dbReference type="PROSITE" id="PS50294">
    <property type="entry name" value="WD_REPEATS_REGION"/>
    <property type="match status" value="2"/>
</dbReference>
<dbReference type="RefSeq" id="XP_001713370.1">
    <property type="nucleotide sequence ID" value="XM_001713318.1"/>
</dbReference>
<name>Q98SA4_GUITH</name>
<geneLocation type="nucleomorph" evidence="10"/>
<keyword evidence="10" id="KW-0542">Nucleomorph</keyword>
<gene>
    <name evidence="10" type="primary">hira</name>
</gene>
<evidence type="ECO:0000256" key="1">
    <source>
        <dbReference type="ARBA" id="ARBA00004123"/>
    </source>
</evidence>
<dbReference type="Gene3D" id="2.130.10.10">
    <property type="entry name" value="YVTN repeat-like/Quinoprotein amine dehydrogenase"/>
    <property type="match status" value="1"/>
</dbReference>
<dbReference type="AlphaFoldDB" id="Q98SA4"/>
<dbReference type="PROSITE" id="PS50082">
    <property type="entry name" value="WD_REPEATS_2"/>
    <property type="match status" value="3"/>
</dbReference>
<evidence type="ECO:0000259" key="9">
    <source>
        <dbReference type="Pfam" id="PF24105"/>
    </source>
</evidence>
<dbReference type="GeneID" id="857152"/>
<reference evidence="10 11" key="1">
    <citation type="journal article" date="2001" name="Nature">
        <title>The highly reduced genome of an enslaved algal nucleus.</title>
        <authorList>
            <person name="Douglas S."/>
            <person name="Zauner S."/>
            <person name="Fraunholz M."/>
            <person name="Beaton M."/>
            <person name="Penny S."/>
            <person name="Deng L."/>
            <person name="Wu X."/>
            <person name="Reith M."/>
            <person name="Cavalier-Smith T."/>
            <person name="Maier U."/>
        </authorList>
    </citation>
    <scope>NUCLEOTIDE SEQUENCE [LARGE SCALE GENOMIC DNA]</scope>
</reference>
<evidence type="ECO:0000313" key="10">
    <source>
        <dbReference type="EMBL" id="AAK39679.1"/>
    </source>
</evidence>
<feature type="repeat" description="WD" evidence="7">
    <location>
        <begin position="120"/>
        <end position="161"/>
    </location>
</feature>
<comment type="similarity">
    <text evidence="2">Belongs to the WD repeat HIR1 family.</text>
</comment>
<protein>
    <submittedName>
        <fullName evidence="10">Probable histone transcriptional regulator</fullName>
    </submittedName>
</protein>
<keyword evidence="8" id="KW-0812">Transmembrane</keyword>
<comment type="subcellular location">
    <subcellularLocation>
        <location evidence="1">Nucleus</location>
    </subcellularLocation>
</comment>
<dbReference type="InterPro" id="IPR001680">
    <property type="entry name" value="WD40_rpt"/>
</dbReference>
<evidence type="ECO:0000256" key="6">
    <source>
        <dbReference type="ARBA" id="ARBA00023242"/>
    </source>
</evidence>
<dbReference type="GO" id="GO:0005634">
    <property type="term" value="C:nucleus"/>
    <property type="evidence" value="ECO:0007669"/>
    <property type="project" value="UniProtKB-SubCell"/>
</dbReference>
<accession>Q98SA4</accession>
<evidence type="ECO:0000256" key="4">
    <source>
        <dbReference type="ARBA" id="ARBA00022737"/>
    </source>
</evidence>
<dbReference type="GO" id="GO:0000417">
    <property type="term" value="C:HIR complex"/>
    <property type="evidence" value="ECO:0007669"/>
    <property type="project" value="TreeGrafter"/>
</dbReference>
<evidence type="ECO:0000256" key="7">
    <source>
        <dbReference type="PROSITE-ProRule" id="PRU00221"/>
    </source>
</evidence>
<dbReference type="GO" id="GO:0006338">
    <property type="term" value="P:chromatin remodeling"/>
    <property type="evidence" value="ECO:0007669"/>
    <property type="project" value="TreeGrafter"/>
</dbReference>
<feature type="transmembrane region" description="Helical" evidence="8">
    <location>
        <begin position="529"/>
        <end position="553"/>
    </location>
</feature>
<dbReference type="Pfam" id="PF24105">
    <property type="entry name" value="Beta-prop_CAF1B_HIR1"/>
    <property type="match status" value="1"/>
</dbReference>
<keyword evidence="8" id="KW-1133">Transmembrane helix</keyword>
<dbReference type="PIR" id="B90123">
    <property type="entry name" value="B90123"/>
</dbReference>
<dbReference type="GO" id="GO:0000785">
    <property type="term" value="C:chromatin"/>
    <property type="evidence" value="ECO:0007669"/>
    <property type="project" value="TreeGrafter"/>
</dbReference>
<keyword evidence="8" id="KW-0472">Membrane</keyword>
<keyword evidence="3 7" id="KW-0853">WD repeat</keyword>
<dbReference type="InterPro" id="IPR015943">
    <property type="entry name" value="WD40/YVTN_repeat-like_dom_sf"/>
</dbReference>
<dbReference type="GO" id="GO:0031491">
    <property type="term" value="F:nucleosome binding"/>
    <property type="evidence" value="ECO:0007669"/>
    <property type="project" value="TreeGrafter"/>
</dbReference>
<dbReference type="PANTHER" id="PTHR13831:SF0">
    <property type="entry name" value="PROTEIN HIRA"/>
    <property type="match status" value="1"/>
</dbReference>
<sequence>MLHLKKLKIYHGKSESNRVIIHSIDFKPYSDIIATTGQDNVIKVWKMRKYYCLKDDKINLEEYNVLQLYEFLEIQKKVTNILRWSLDGKYLALGTNDGNLFIAIMNKNFKKNKLKIVKYYNAHFSDIIDLNWSFDSSFIATGSLDAIVHIWSLEKRNPIVKLFGHSSWVRGVNWDPLGKYICTHSSDKMLVFWKLNNWNSFKILIYKSKKYKKLGSHNRSIWSSCGKYFWILDCIKKKKKILFRVLDMKRSFDFKFNICINVEKMSTIKGSPKIFFDLYKRKFFTLLVLGTRKGSLIFFRSDSPSSVIKIKNFSKQTITEISWNSNGLIAYFSLVNGCVYSVNIKKKFFKILYMINQEKIFNLIRNYNEIYRTPDYLRSNFKLIHSIKKKILYLDLNYSYNQIPKIYNKSNDFGEKLCRKYISLMIQKEGYLKNVIINLNNNCVLLYPSFLIPIQIYCKDIKFYLLKLRFTNIIFFIRKNEKNLLICLKNQIFLALVLKMYNYIVFINTKKQINYFKRETCSLKLLFDYYISCNTRIFASIHLFISSGLVFILSVD</sequence>
<feature type="domain" description="CAF1B/HIR1 beta-propeller" evidence="9">
    <location>
        <begin position="17"/>
        <end position="199"/>
    </location>
</feature>
<feature type="transmembrane region" description="Helical" evidence="8">
    <location>
        <begin position="492"/>
        <end position="509"/>
    </location>
</feature>
<dbReference type="Proteomes" id="UP000242167">
    <property type="component" value="Nucleomorph 3"/>
</dbReference>
<dbReference type="InterPro" id="IPR031120">
    <property type="entry name" value="HIR1-like"/>
</dbReference>
<evidence type="ECO:0000313" key="11">
    <source>
        <dbReference type="Proteomes" id="UP000242167"/>
    </source>
</evidence>
<evidence type="ECO:0000256" key="5">
    <source>
        <dbReference type="ARBA" id="ARBA00022853"/>
    </source>
</evidence>
<dbReference type="GO" id="GO:0006351">
    <property type="term" value="P:DNA-templated transcription"/>
    <property type="evidence" value="ECO:0007669"/>
    <property type="project" value="InterPro"/>
</dbReference>
<dbReference type="SMART" id="SM00320">
    <property type="entry name" value="WD40"/>
    <property type="match status" value="3"/>
</dbReference>